<dbReference type="EMBL" id="JH687793">
    <property type="protein sequence ID" value="EJD41428.1"/>
    <property type="molecule type" value="Genomic_DNA"/>
</dbReference>
<dbReference type="OMA" id="ILEMIAM"/>
<reference evidence="4" key="1">
    <citation type="journal article" date="2012" name="Science">
        <title>The Paleozoic origin of enzymatic lignin decomposition reconstructed from 31 fungal genomes.</title>
        <authorList>
            <person name="Floudas D."/>
            <person name="Binder M."/>
            <person name="Riley R."/>
            <person name="Barry K."/>
            <person name="Blanchette R.A."/>
            <person name="Henrissat B."/>
            <person name="Martinez A.T."/>
            <person name="Otillar R."/>
            <person name="Spatafora J.W."/>
            <person name="Yadav J.S."/>
            <person name="Aerts A."/>
            <person name="Benoit I."/>
            <person name="Boyd A."/>
            <person name="Carlson A."/>
            <person name="Copeland A."/>
            <person name="Coutinho P.M."/>
            <person name="de Vries R.P."/>
            <person name="Ferreira P."/>
            <person name="Findley K."/>
            <person name="Foster B."/>
            <person name="Gaskell J."/>
            <person name="Glotzer D."/>
            <person name="Gorecki P."/>
            <person name="Heitman J."/>
            <person name="Hesse C."/>
            <person name="Hori C."/>
            <person name="Igarashi K."/>
            <person name="Jurgens J.A."/>
            <person name="Kallen N."/>
            <person name="Kersten P."/>
            <person name="Kohler A."/>
            <person name="Kuees U."/>
            <person name="Kumar T.K.A."/>
            <person name="Kuo A."/>
            <person name="LaButti K."/>
            <person name="Larrondo L.F."/>
            <person name="Lindquist E."/>
            <person name="Ling A."/>
            <person name="Lombard V."/>
            <person name="Lucas S."/>
            <person name="Lundell T."/>
            <person name="Martin R."/>
            <person name="McLaughlin D.J."/>
            <person name="Morgenstern I."/>
            <person name="Morin E."/>
            <person name="Murat C."/>
            <person name="Nagy L.G."/>
            <person name="Nolan M."/>
            <person name="Ohm R.A."/>
            <person name="Patyshakuliyeva A."/>
            <person name="Rokas A."/>
            <person name="Ruiz-Duenas F.J."/>
            <person name="Sabat G."/>
            <person name="Salamov A."/>
            <person name="Samejima M."/>
            <person name="Schmutz J."/>
            <person name="Slot J.C."/>
            <person name="St John F."/>
            <person name="Stenlid J."/>
            <person name="Sun H."/>
            <person name="Sun S."/>
            <person name="Syed K."/>
            <person name="Tsang A."/>
            <person name="Wiebenga A."/>
            <person name="Young D."/>
            <person name="Pisabarro A."/>
            <person name="Eastwood D.C."/>
            <person name="Martin F."/>
            <person name="Cullen D."/>
            <person name="Grigoriev I.V."/>
            <person name="Hibbett D.S."/>
        </authorList>
    </citation>
    <scope>NUCLEOTIDE SEQUENCE [LARGE SCALE GENOMIC DNA]</scope>
    <source>
        <strain evidence="4">TFB10046</strain>
    </source>
</reference>
<evidence type="ECO:0000313" key="3">
    <source>
        <dbReference type="EMBL" id="EJD41428.1"/>
    </source>
</evidence>
<evidence type="ECO:0000313" key="4">
    <source>
        <dbReference type="Proteomes" id="UP000006514"/>
    </source>
</evidence>
<evidence type="ECO:0000256" key="1">
    <source>
        <dbReference type="SAM" id="MobiDB-lite"/>
    </source>
</evidence>
<feature type="region of interest" description="Disordered" evidence="1">
    <location>
        <begin position="609"/>
        <end position="636"/>
    </location>
</feature>
<dbReference type="InParanoid" id="J0LKD5"/>
<evidence type="ECO:0000259" key="2">
    <source>
        <dbReference type="Pfam" id="PF20231"/>
    </source>
</evidence>
<dbReference type="Pfam" id="PF20231">
    <property type="entry name" value="DUF6589"/>
    <property type="match status" value="1"/>
</dbReference>
<protein>
    <recommendedName>
        <fullName evidence="2">DUF6589 domain-containing protein</fullName>
    </recommendedName>
</protein>
<dbReference type="InterPro" id="IPR046496">
    <property type="entry name" value="DUF6589"/>
</dbReference>
<accession>J0LKD5</accession>
<dbReference type="Proteomes" id="UP000006514">
    <property type="component" value="Unassembled WGS sequence"/>
</dbReference>
<dbReference type="AlphaFoldDB" id="J0LKD5"/>
<feature type="compositionally biased region" description="Acidic residues" evidence="1">
    <location>
        <begin position="944"/>
        <end position="954"/>
    </location>
</feature>
<dbReference type="OrthoDB" id="3033641at2759"/>
<dbReference type="eggNOG" id="ENOG502SJ72">
    <property type="taxonomic scope" value="Eukaryota"/>
</dbReference>
<feature type="region of interest" description="Disordered" evidence="1">
    <location>
        <begin position="923"/>
        <end position="954"/>
    </location>
</feature>
<proteinExistence type="predicted"/>
<dbReference type="KEGG" id="adl:AURDEDRAFT_68835"/>
<gene>
    <name evidence="3" type="ORF">AURDEDRAFT_68835</name>
</gene>
<sequence>MQSASASSTPRIRNPRRNDVQKLDDILDEVQKAGWSLGQFLYLLFQHPTLHMRSEKHRVMLSKFLRGQNFNKSRTNDPPYRPSLVVDLMHKHPYGRPGSQSDEDCLDFSVDKPHMDVQHARPAISCWAASLCAERIEKEAKKATQPDAGLHAQTKCPLLWTFMVRAGSKKRRPGLVAVKRSYRPVETVVTAALSDVLFSRNQGANLLQLARGIALFATRAEASIYRVGSRFGNNPVYNTVSHALETMAASGQQWLRDMAASEVDWLMLVVDNVQHYLRQREIRFGRENTMIKGITGTGIGLSGASADAWDLDSLLCARLGDSRYDLKPLDLLAKIDWAHLERMFQLHWLDVLITHVPALASYRHELDEMFAACAKELRLPEEHRSEIQPLQSSSHDPAKTTEMAAAVFDIFKKQLDQTPEKWKRRAVFVGGDGGTYEGLLRLQKYLQTQDNEYERMDWLVPILQLWHMKWAVLGRIFNNWWGSSTSSDASCLGHSATAAGKPTPSNLKKPDFNSASETLFLVGESRMMDCWSVILGVDDVQDHFEQQKATGKLQSLQDLLPLALKLHRTYSSTRGALQALEPYDHQGEAYRAALTKNAEWLLGVAPAAETSDASQSHDTPGAAPGAANSTTTSERETVSAKFEEAAGFLGDRSLANSINGLCDFLSYRHWCRSTSIGWIGDVWEVVKACTFPILRSGHNPKYTSFGLEMFIMLEFEAPAALKDAILRSLLVNPSGRRGHYKECDLMQEHLINRLDRVMQNQDKSYDDKFIKQVVSSNLDSLSEFPRQLEAAVELSARSQAHKPMHQRPEARRLQDTFRKTGVHRFHPGRSDGFASREAYGSGIAALQGGVLDEFLETHRRETNVFTRKWSAADAENAALAEKNAALFQELMQQPEYSPDEELGPPASGVRPAIFFGDEGLYMETDAGNADDETNMDGGDVSESMSDDDDMYVDD</sequence>
<feature type="domain" description="DUF6589" evidence="2">
    <location>
        <begin position="323"/>
        <end position="801"/>
    </location>
</feature>
<organism evidence="3 4">
    <name type="scientific">Auricularia subglabra (strain TFB-10046 / SS5)</name>
    <name type="common">White-rot fungus</name>
    <name type="synonym">Auricularia delicata (strain TFB10046)</name>
    <dbReference type="NCBI Taxonomy" id="717982"/>
    <lineage>
        <taxon>Eukaryota</taxon>
        <taxon>Fungi</taxon>
        <taxon>Dikarya</taxon>
        <taxon>Basidiomycota</taxon>
        <taxon>Agaricomycotina</taxon>
        <taxon>Agaricomycetes</taxon>
        <taxon>Auriculariales</taxon>
        <taxon>Auriculariaceae</taxon>
        <taxon>Auricularia</taxon>
    </lineage>
</organism>
<name>J0LKD5_AURST</name>
<keyword evidence="4" id="KW-1185">Reference proteome</keyword>